<evidence type="ECO:0000256" key="1">
    <source>
        <dbReference type="SAM" id="MobiDB-lite"/>
    </source>
</evidence>
<organism evidence="2">
    <name type="scientific">freshwater metagenome</name>
    <dbReference type="NCBI Taxonomy" id="449393"/>
    <lineage>
        <taxon>unclassified sequences</taxon>
        <taxon>metagenomes</taxon>
        <taxon>ecological metagenomes</taxon>
    </lineage>
</organism>
<feature type="compositionally biased region" description="Polar residues" evidence="1">
    <location>
        <begin position="41"/>
        <end position="50"/>
    </location>
</feature>
<proteinExistence type="predicted"/>
<feature type="region of interest" description="Disordered" evidence="1">
    <location>
        <begin position="1"/>
        <end position="50"/>
    </location>
</feature>
<dbReference type="AlphaFoldDB" id="A0A6J7JDJ3"/>
<sequence>MLQRPRLMVHRGTEHHSPAGRGIQTPARREERGERVGSSVDPNSGAPNHQLTLAAIRPGPLYEPTESIALTGHRHRTLVVWKCEPGTGHERGQPVGDIE</sequence>
<protein>
    <submittedName>
        <fullName evidence="2">Unannotated protein</fullName>
    </submittedName>
</protein>
<reference evidence="2" key="1">
    <citation type="submission" date="2020-05" db="EMBL/GenBank/DDBJ databases">
        <authorList>
            <person name="Chiriac C."/>
            <person name="Salcher M."/>
            <person name="Ghai R."/>
            <person name="Kavagutti S V."/>
        </authorList>
    </citation>
    <scope>NUCLEOTIDE SEQUENCE</scope>
</reference>
<gene>
    <name evidence="2" type="ORF">UFOPK3733_01294</name>
</gene>
<accession>A0A6J7JDJ3</accession>
<dbReference type="EMBL" id="CAFBNC010000064">
    <property type="protein sequence ID" value="CAB4941019.1"/>
    <property type="molecule type" value="Genomic_DNA"/>
</dbReference>
<evidence type="ECO:0000313" key="2">
    <source>
        <dbReference type="EMBL" id="CAB4941019.1"/>
    </source>
</evidence>
<name>A0A6J7JDJ3_9ZZZZ</name>